<reference evidence="2" key="1">
    <citation type="submission" date="2019-08" db="EMBL/GenBank/DDBJ databases">
        <authorList>
            <person name="Busch A."/>
        </authorList>
    </citation>
    <scope>NUCLEOTIDE SEQUENCE</scope>
    <source>
        <strain evidence="2">15T0085</strain>
        <strain evidence="1">17T1429</strain>
    </source>
</reference>
<dbReference type="HOGENOM" id="CLU_1292827_0_0_6"/>
<dbReference type="OMA" id="VITFWRQ"/>
<dbReference type="AlphaFoldDB" id="A0A0B3VZG5"/>
<dbReference type="KEGG" id="ftv:CH67_119"/>
<gene>
    <name evidence="2" type="ORF">FWI86_03510</name>
    <name evidence="1" type="ORF">FWJ04_02065</name>
</gene>
<name>A0A0B3VZG5_FRATU</name>
<evidence type="ECO:0000313" key="1">
    <source>
        <dbReference type="EMBL" id="NDR88507.1"/>
    </source>
</evidence>
<proteinExistence type="predicted"/>
<dbReference type="RefSeq" id="WP_003017416.1">
    <property type="nucleotide sequence ID" value="NZ_CP009693.1"/>
</dbReference>
<evidence type="ECO:0000313" key="2">
    <source>
        <dbReference type="EMBL" id="NDS68159.1"/>
    </source>
</evidence>
<sequence length="192" mass="22234">MYNVVKFGCQERPEISSVEEPTKPLAIQDKKTKGNVMTFWRQKLTYVGCGEERSVTLHYFIYNNENPKKVYYSIKAKNDSIPLNKTIFEGSFTSLVLRNDVLNDVVRFLYSKKCSMPEDKLRDHIKYYTASALRYALILSNQKRIKVPQWQEVWSVDACDKNYHFPITFTGDGVGGTYWSIGKVTDTEITKS</sequence>
<comment type="caution">
    <text evidence="2">The sequence shown here is derived from an EMBL/GenBank/DDBJ whole genome shotgun (WGS) entry which is preliminary data.</text>
</comment>
<dbReference type="EMBL" id="JAAGKH010000010">
    <property type="protein sequence ID" value="NDR88507.1"/>
    <property type="molecule type" value="Genomic_DNA"/>
</dbReference>
<dbReference type="KEGG" id="ftc:DA46_875"/>
<reference evidence="2" key="2">
    <citation type="submission" date="2020-02" db="EMBL/GenBank/DDBJ databases">
        <title>Using affinity propagation clustering for identifying bacterial clades and subclades with whole-genome sequences of Francisella tularensis.</title>
        <authorList>
            <person name="Homeier-Bachmann T."/>
            <person name="Abdel-Glil M.Y."/>
            <person name="Hackbart A."/>
            <person name="Hotzel H."/>
            <person name="Tomaso H."/>
        </authorList>
    </citation>
    <scope>NUCLEOTIDE SEQUENCE</scope>
    <source>
        <strain evidence="2">15T0085</strain>
        <strain evidence="1">17T1429</strain>
    </source>
</reference>
<protein>
    <submittedName>
        <fullName evidence="2">Uncharacterized protein</fullName>
    </submittedName>
</protein>
<dbReference type="EMBL" id="JAAGJP010000017">
    <property type="protein sequence ID" value="NDS68159.1"/>
    <property type="molecule type" value="Genomic_DNA"/>
</dbReference>
<organism evidence="2">
    <name type="scientific">Francisella tularensis subsp. holarctica</name>
    <dbReference type="NCBI Taxonomy" id="119857"/>
    <lineage>
        <taxon>Bacteria</taxon>
        <taxon>Pseudomonadati</taxon>
        <taxon>Pseudomonadota</taxon>
        <taxon>Gammaproteobacteria</taxon>
        <taxon>Thiotrichales</taxon>
        <taxon>Francisellaceae</taxon>
        <taxon>Francisella</taxon>
    </lineage>
</organism>
<accession>A0A0B3VZG5</accession>